<organism evidence="1 2">
    <name type="scientific">Erwinia pyrifoliae</name>
    <dbReference type="NCBI Taxonomy" id="79967"/>
    <lineage>
        <taxon>Bacteria</taxon>
        <taxon>Pseudomonadati</taxon>
        <taxon>Pseudomonadota</taxon>
        <taxon>Gammaproteobacteria</taxon>
        <taxon>Enterobacterales</taxon>
        <taxon>Erwiniaceae</taxon>
        <taxon>Erwinia</taxon>
    </lineage>
</organism>
<dbReference type="GeneID" id="92238783"/>
<dbReference type="EMBL" id="CP103445">
    <property type="protein sequence ID" value="UWS33704.1"/>
    <property type="molecule type" value="Genomic_DNA"/>
</dbReference>
<protein>
    <submittedName>
        <fullName evidence="1">Uncharacterized protein</fullName>
    </submittedName>
</protein>
<sequence length="196" mass="22340">MREQTRSYTTAQPRLTLAHLKAIRQRFSKGAKALQLATRAGEMRFHLDGSSYTATIGGRVLPMRTTSTRAGYGVRHWYLCPYCHNRAAVLFIGKRDLACRKCWGLHYASQSEDRLARMRRSLFKQRAAIWGNYAPAQSLFNDCALFPKPAGMRWETFSRKVLHLQRSEQAYYRAFSPVVEKMTGMIERRTGAAGAG</sequence>
<evidence type="ECO:0000313" key="2">
    <source>
        <dbReference type="Proteomes" id="UP001058553"/>
    </source>
</evidence>
<gene>
    <name evidence="1" type="ORF">NYP84_00245</name>
</gene>
<name>A0ABY5X8I7_ERWPY</name>
<accession>A0ABY5X8I7</accession>
<dbReference type="RefSeq" id="WP_012666443.1">
    <property type="nucleotide sequence ID" value="NZ_CP023567.1"/>
</dbReference>
<proteinExistence type="predicted"/>
<dbReference type="Proteomes" id="UP001058553">
    <property type="component" value="Chromosome"/>
</dbReference>
<evidence type="ECO:0000313" key="1">
    <source>
        <dbReference type="EMBL" id="UWS33704.1"/>
    </source>
</evidence>
<keyword evidence="2" id="KW-1185">Reference proteome</keyword>
<reference evidence="1" key="1">
    <citation type="submission" date="2022-07" db="EMBL/GenBank/DDBJ databases">
        <title>Genetic diversity of Erwinia pyrifoliae.</title>
        <authorList>
            <person name="Park D.S."/>
            <person name="Ham H."/>
        </authorList>
    </citation>
    <scope>NUCLEOTIDE SEQUENCE</scope>
    <source>
        <strain evidence="1">CP201486</strain>
    </source>
</reference>